<dbReference type="AlphaFoldDB" id="A0A0U1P922"/>
<dbReference type="CDD" id="cd03811">
    <property type="entry name" value="GT4_GT28_WabH-like"/>
    <property type="match status" value="1"/>
</dbReference>
<dbReference type="InterPro" id="IPR001296">
    <property type="entry name" value="Glyco_trans_1"/>
</dbReference>
<dbReference type="Pfam" id="PF00534">
    <property type="entry name" value="Glycos_transf_1"/>
    <property type="match status" value="1"/>
</dbReference>
<dbReference type="eggNOG" id="COG0438">
    <property type="taxonomic scope" value="Bacteria"/>
</dbReference>
<proteinExistence type="predicted"/>
<dbReference type="GO" id="GO:0016757">
    <property type="term" value="F:glycosyltransferase activity"/>
    <property type="evidence" value="ECO:0007669"/>
    <property type="project" value="InterPro"/>
</dbReference>
<dbReference type="PANTHER" id="PTHR12526:SF638">
    <property type="entry name" value="SPORE COAT PROTEIN SA"/>
    <property type="match status" value="1"/>
</dbReference>
<accession>A0A0U1P922</accession>
<name>A0A0U1P922_PHOLE</name>
<dbReference type="InterPro" id="IPR028098">
    <property type="entry name" value="Glyco_trans_4-like_N"/>
</dbReference>
<dbReference type="Gene3D" id="3.40.50.2000">
    <property type="entry name" value="Glycogen Phosphorylase B"/>
    <property type="match status" value="2"/>
</dbReference>
<evidence type="ECO:0000259" key="1">
    <source>
        <dbReference type="Pfam" id="PF00534"/>
    </source>
</evidence>
<dbReference type="EMBL" id="DF196819">
    <property type="protein sequence ID" value="GAD31079.1"/>
    <property type="molecule type" value="Genomic_DNA"/>
</dbReference>
<dbReference type="PANTHER" id="PTHR12526">
    <property type="entry name" value="GLYCOSYLTRANSFERASE"/>
    <property type="match status" value="1"/>
</dbReference>
<reference evidence="4" key="1">
    <citation type="submission" date="2012-12" db="EMBL/GenBank/DDBJ databases">
        <title>Genome Sequence of Photobacterium leiognathi lrivu.4.1.</title>
        <authorList>
            <person name="Urbanczyk H."/>
            <person name="Ogura Y."/>
            <person name="Hayashi T."/>
            <person name="Dunlap P.V."/>
        </authorList>
    </citation>
    <scope>NUCLEOTIDE SEQUENCE [LARGE SCALE GENOMIC DNA]</scope>
    <source>
        <strain evidence="4">lrivu.4.1</strain>
    </source>
</reference>
<gene>
    <name evidence="3" type="ORF">PLEI_2736</name>
</gene>
<evidence type="ECO:0000259" key="2">
    <source>
        <dbReference type="Pfam" id="PF13439"/>
    </source>
</evidence>
<dbReference type="Proteomes" id="UP000030675">
    <property type="component" value="Unassembled WGS sequence"/>
</dbReference>
<sequence>MRIGFFLRDLKVEGVQVVTVRLVEALTKLGHQCEFITLTSEKDLAVSENIKHHVLSITEKVKYRKANIQAEKFLQWLKTEEKEKSFDVIFSEHGETNDIISYINDPRLIYCIHNSDEHTYNNKNLYNRWKYKNKITKKISGKHVVCVSDGIKDFLIETSKNSYKSISRIYNPFSFEEIKKLSLQDTAYDLPENFIVFVGRLEKQKNLNLLLESLVKMKSKINLVIIGEGSLEHDIRNKAKILGLEDQVFIYPFCLNPYSIMRQAKMLILTSIHEGFGNVLVESLICGTPAISVNCPSGPSEILSGDLLKYLVDSFEPDVIAKKIDEISTDVDNEIPSSSYDKFSAENIAQEYIDFIYKVKKEGL</sequence>
<feature type="domain" description="Glycosyltransferase subfamily 4-like N-terminal" evidence="2">
    <location>
        <begin position="13"/>
        <end position="173"/>
    </location>
</feature>
<dbReference type="RefSeq" id="WP_023933831.1">
    <property type="nucleotide sequence ID" value="NZ_DF196819.1"/>
</dbReference>
<dbReference type="HOGENOM" id="CLU_009583_0_0_6"/>
<protein>
    <submittedName>
        <fullName evidence="3">Glycosyl transferase group 1 domain protein</fullName>
    </submittedName>
</protein>
<evidence type="ECO:0000313" key="4">
    <source>
        <dbReference type="Proteomes" id="UP000030675"/>
    </source>
</evidence>
<dbReference type="GO" id="GO:1901135">
    <property type="term" value="P:carbohydrate derivative metabolic process"/>
    <property type="evidence" value="ECO:0007669"/>
    <property type="project" value="UniProtKB-ARBA"/>
</dbReference>
<dbReference type="Pfam" id="PF13439">
    <property type="entry name" value="Glyco_transf_4"/>
    <property type="match status" value="1"/>
</dbReference>
<dbReference type="SUPFAM" id="SSF53756">
    <property type="entry name" value="UDP-Glycosyltransferase/glycogen phosphorylase"/>
    <property type="match status" value="1"/>
</dbReference>
<feature type="domain" description="Glycosyl transferase family 1" evidence="1">
    <location>
        <begin position="189"/>
        <end position="330"/>
    </location>
</feature>
<evidence type="ECO:0000313" key="3">
    <source>
        <dbReference type="EMBL" id="GAD31079.1"/>
    </source>
</evidence>
<keyword evidence="3" id="KW-0808">Transferase</keyword>
<organism evidence="3 4">
    <name type="scientific">Photobacterium leiognathi lrivu.4.1</name>
    <dbReference type="NCBI Taxonomy" id="1248232"/>
    <lineage>
        <taxon>Bacteria</taxon>
        <taxon>Pseudomonadati</taxon>
        <taxon>Pseudomonadota</taxon>
        <taxon>Gammaproteobacteria</taxon>
        <taxon>Vibrionales</taxon>
        <taxon>Vibrionaceae</taxon>
        <taxon>Photobacterium</taxon>
    </lineage>
</organism>